<dbReference type="FunFam" id="3.40.50.12780:FF:000003">
    <property type="entry name" value="Long-chain-fatty-acid--CoA ligase FadD"/>
    <property type="match status" value="1"/>
</dbReference>
<dbReference type="Pfam" id="PF00501">
    <property type="entry name" value="AMP-binding"/>
    <property type="match status" value="1"/>
</dbReference>
<protein>
    <recommendedName>
        <fullName evidence="11">4-coumarate--CoA ligase</fullName>
    </recommendedName>
</protein>
<keyword evidence="10" id="KW-1185">Reference proteome</keyword>
<gene>
    <name evidence="9" type="ORF">SAY86_024908</name>
</gene>
<evidence type="ECO:0008006" key="11">
    <source>
        <dbReference type="Google" id="ProtNLM"/>
    </source>
</evidence>
<dbReference type="SUPFAM" id="SSF56801">
    <property type="entry name" value="Acetyl-CoA synthetase-like"/>
    <property type="match status" value="1"/>
</dbReference>
<dbReference type="GO" id="GO:0016207">
    <property type="term" value="F:4-coumarate-CoA ligase activity"/>
    <property type="evidence" value="ECO:0007669"/>
    <property type="project" value="TreeGrafter"/>
</dbReference>
<keyword evidence="3" id="KW-0436">Ligase</keyword>
<dbReference type="CDD" id="cd05904">
    <property type="entry name" value="4CL"/>
    <property type="match status" value="1"/>
</dbReference>
<dbReference type="InterPro" id="IPR042099">
    <property type="entry name" value="ANL_N_sf"/>
</dbReference>
<dbReference type="FunFam" id="3.30.300.30:FF:000007">
    <property type="entry name" value="4-coumarate--CoA ligase 2"/>
    <property type="match status" value="1"/>
</dbReference>
<evidence type="ECO:0000313" key="10">
    <source>
        <dbReference type="Proteomes" id="UP001346149"/>
    </source>
</evidence>
<dbReference type="InterPro" id="IPR000873">
    <property type="entry name" value="AMP-dep_synth/lig_dom"/>
</dbReference>
<dbReference type="PANTHER" id="PTHR24096:SF169">
    <property type="entry name" value="4-COUMARATE--COA LIGASE 3"/>
    <property type="match status" value="1"/>
</dbReference>
<sequence>MISVAPSLEPSQTLSSADSVAPATVCQYSGNAATGGGSDIIFRSRLPDITIPNHLPLHTYCFEKMLGLESGNRPCLIVSSTGKTYTYVETHLMCRRVATGLSNLGISHGDAIMILLPNCPEFVFTFMGASMIGAISTTCNPFYTPAEIFKQLKGSGAKLIVTQSHYVQKLRDLNVFGKEEENSTATPTSDDSEEGRGGGMGKGKDLTVITVDDNTPPENCLHFSVLLSEDSGPLEEVQEQPLDDDRKLISSSRFDPDDPVALPFSSGTTGLPKGVVLTHRSLVTGVAQLVDGENPNLHLMENDVVLCVLPLFHIFSLHSVLLCSLRAGSTVLLMHKFEIGQLLELIQRHRVTVAAVVPPLVLALARNPIVQGYDLTSLRVILSGAAPLGKELEDALRDRLPHAVLGQGYGMTEAGPVISMCLGYAKQAFPTKRGSCGTVVRNSELKVIDPETGSSLGRGQHGEICVRGQQIMKGYLNDPEATSRTIDMEGWLHTGDIGFVDDDDEMFIVDRLKEIIKFKGFQVPPAELEALLVSHPSLVDAAVVPQKDEAAGEVPVAFVVPSKDVEVSEEVVKEFIAKQVVFYKRLHKVHFVHTIPRSPSGKILRRDLKSRLAATTATGGASASVTTSSTA</sequence>
<dbReference type="InterPro" id="IPR045851">
    <property type="entry name" value="AMP-bd_C_sf"/>
</dbReference>
<proteinExistence type="inferred from homology"/>
<dbReference type="Gene3D" id="3.30.300.30">
    <property type="match status" value="1"/>
</dbReference>
<dbReference type="PROSITE" id="PS00455">
    <property type="entry name" value="AMP_BINDING"/>
    <property type="match status" value="1"/>
</dbReference>
<evidence type="ECO:0000259" key="7">
    <source>
        <dbReference type="Pfam" id="PF00501"/>
    </source>
</evidence>
<evidence type="ECO:0000256" key="3">
    <source>
        <dbReference type="ARBA" id="ARBA00022598"/>
    </source>
</evidence>
<evidence type="ECO:0000256" key="4">
    <source>
        <dbReference type="ARBA" id="ARBA00022741"/>
    </source>
</evidence>
<feature type="domain" description="AMP-binding enzyme C-terminal" evidence="8">
    <location>
        <begin position="527"/>
        <end position="602"/>
    </location>
</feature>
<evidence type="ECO:0000313" key="9">
    <source>
        <dbReference type="EMBL" id="KAK4799543.1"/>
    </source>
</evidence>
<dbReference type="AlphaFoldDB" id="A0AAN7LZY0"/>
<evidence type="ECO:0000259" key="8">
    <source>
        <dbReference type="Pfam" id="PF13193"/>
    </source>
</evidence>
<feature type="region of interest" description="Disordered" evidence="6">
    <location>
        <begin position="178"/>
        <end position="206"/>
    </location>
</feature>
<evidence type="ECO:0000256" key="2">
    <source>
        <dbReference type="ARBA" id="ARBA00006432"/>
    </source>
</evidence>
<dbReference type="Proteomes" id="UP001346149">
    <property type="component" value="Unassembled WGS sequence"/>
</dbReference>
<keyword evidence="5" id="KW-0067">ATP-binding</keyword>
<keyword evidence="4" id="KW-0547">Nucleotide-binding</keyword>
<dbReference type="PANTHER" id="PTHR24096">
    <property type="entry name" value="LONG-CHAIN-FATTY-ACID--COA LIGASE"/>
    <property type="match status" value="1"/>
</dbReference>
<evidence type="ECO:0000256" key="6">
    <source>
        <dbReference type="SAM" id="MobiDB-lite"/>
    </source>
</evidence>
<dbReference type="EMBL" id="JAXQNO010000004">
    <property type="protein sequence ID" value="KAK4799543.1"/>
    <property type="molecule type" value="Genomic_DNA"/>
</dbReference>
<comment type="similarity">
    <text evidence="2">Belongs to the ATP-dependent AMP-binding enzyme family.</text>
</comment>
<evidence type="ECO:0000256" key="1">
    <source>
        <dbReference type="ARBA" id="ARBA00001946"/>
    </source>
</evidence>
<dbReference type="InterPro" id="IPR020845">
    <property type="entry name" value="AMP-binding_CS"/>
</dbReference>
<accession>A0AAN7LZY0</accession>
<feature type="domain" description="AMP-dependent synthetase/ligase" evidence="7">
    <location>
        <begin position="71"/>
        <end position="476"/>
    </location>
</feature>
<name>A0AAN7LZY0_TRANT</name>
<evidence type="ECO:0000256" key="5">
    <source>
        <dbReference type="ARBA" id="ARBA00022840"/>
    </source>
</evidence>
<organism evidence="9 10">
    <name type="scientific">Trapa natans</name>
    <name type="common">Water chestnut</name>
    <dbReference type="NCBI Taxonomy" id="22666"/>
    <lineage>
        <taxon>Eukaryota</taxon>
        <taxon>Viridiplantae</taxon>
        <taxon>Streptophyta</taxon>
        <taxon>Embryophyta</taxon>
        <taxon>Tracheophyta</taxon>
        <taxon>Spermatophyta</taxon>
        <taxon>Magnoliopsida</taxon>
        <taxon>eudicotyledons</taxon>
        <taxon>Gunneridae</taxon>
        <taxon>Pentapetalae</taxon>
        <taxon>rosids</taxon>
        <taxon>malvids</taxon>
        <taxon>Myrtales</taxon>
        <taxon>Lythraceae</taxon>
        <taxon>Trapa</taxon>
    </lineage>
</organism>
<comment type="caution">
    <text evidence="9">The sequence shown here is derived from an EMBL/GenBank/DDBJ whole genome shotgun (WGS) entry which is preliminary data.</text>
</comment>
<reference evidence="9 10" key="1">
    <citation type="journal article" date="2023" name="Hortic Res">
        <title>Pangenome of water caltrop reveals structural variations and asymmetric subgenome divergence after allopolyploidization.</title>
        <authorList>
            <person name="Zhang X."/>
            <person name="Chen Y."/>
            <person name="Wang L."/>
            <person name="Yuan Y."/>
            <person name="Fang M."/>
            <person name="Shi L."/>
            <person name="Lu R."/>
            <person name="Comes H.P."/>
            <person name="Ma Y."/>
            <person name="Chen Y."/>
            <person name="Huang G."/>
            <person name="Zhou Y."/>
            <person name="Zheng Z."/>
            <person name="Qiu Y."/>
        </authorList>
    </citation>
    <scope>NUCLEOTIDE SEQUENCE [LARGE SCALE GENOMIC DNA]</scope>
    <source>
        <strain evidence="9">F231</strain>
    </source>
</reference>
<dbReference type="GO" id="GO:0005524">
    <property type="term" value="F:ATP binding"/>
    <property type="evidence" value="ECO:0007669"/>
    <property type="project" value="UniProtKB-KW"/>
</dbReference>
<comment type="cofactor">
    <cofactor evidence="1">
        <name>Mg(2+)</name>
        <dbReference type="ChEBI" id="CHEBI:18420"/>
    </cofactor>
</comment>
<dbReference type="InterPro" id="IPR025110">
    <property type="entry name" value="AMP-bd_C"/>
</dbReference>
<dbReference type="Gene3D" id="3.40.50.12780">
    <property type="entry name" value="N-terminal domain of ligase-like"/>
    <property type="match status" value="1"/>
</dbReference>
<dbReference type="Pfam" id="PF13193">
    <property type="entry name" value="AMP-binding_C"/>
    <property type="match status" value="1"/>
</dbReference>